<dbReference type="SUPFAM" id="SSF52777">
    <property type="entry name" value="CoA-dependent acyltransferases"/>
    <property type="match status" value="1"/>
</dbReference>
<evidence type="ECO:0000259" key="1">
    <source>
        <dbReference type="Pfam" id="PF00198"/>
    </source>
</evidence>
<keyword evidence="3" id="KW-1185">Reference proteome</keyword>
<dbReference type="InterPro" id="IPR023213">
    <property type="entry name" value="CAT-like_dom_sf"/>
</dbReference>
<dbReference type="RefSeq" id="WP_188527890.1">
    <property type="nucleotide sequence ID" value="NZ_BMGI01000003.1"/>
</dbReference>
<accession>A0ABQ1QQT2</accession>
<organism evidence="2 3">
    <name type="scientific">Sinisalibacter lacisalsi</name>
    <dbReference type="NCBI Taxonomy" id="1526570"/>
    <lineage>
        <taxon>Bacteria</taxon>
        <taxon>Pseudomonadati</taxon>
        <taxon>Pseudomonadota</taxon>
        <taxon>Alphaproteobacteria</taxon>
        <taxon>Rhodobacterales</taxon>
        <taxon>Roseobacteraceae</taxon>
        <taxon>Sinisalibacter</taxon>
    </lineage>
</organism>
<reference evidence="3" key="1">
    <citation type="journal article" date="2019" name="Int. J. Syst. Evol. Microbiol.">
        <title>The Global Catalogue of Microorganisms (GCM) 10K type strain sequencing project: providing services to taxonomists for standard genome sequencing and annotation.</title>
        <authorList>
            <consortium name="The Broad Institute Genomics Platform"/>
            <consortium name="The Broad Institute Genome Sequencing Center for Infectious Disease"/>
            <person name="Wu L."/>
            <person name="Ma J."/>
        </authorList>
    </citation>
    <scope>NUCLEOTIDE SEQUENCE [LARGE SCALE GENOMIC DNA]</scope>
    <source>
        <strain evidence="3">CGMCC 1.12922</strain>
    </source>
</reference>
<dbReference type="InterPro" id="IPR001078">
    <property type="entry name" value="2-oxoacid_DH_actylTfrase"/>
</dbReference>
<evidence type="ECO:0000313" key="3">
    <source>
        <dbReference type="Proteomes" id="UP000617355"/>
    </source>
</evidence>
<dbReference type="Pfam" id="PF00198">
    <property type="entry name" value="2-oxoacid_dh"/>
    <property type="match status" value="1"/>
</dbReference>
<proteinExistence type="predicted"/>
<name>A0ABQ1QQT2_9RHOB</name>
<protein>
    <recommendedName>
        <fullName evidence="1">2-oxoacid dehydrogenase acyltransferase catalytic domain-containing protein</fullName>
    </recommendedName>
</protein>
<gene>
    <name evidence="2" type="ORF">GCM10011358_23500</name>
</gene>
<sequence length="285" mass="32691">MFSGERPDGRRVRKAPKVRLFMPYLLPRRGDAAVFFEQKIDISKTLDYLERWNNGTRPPLRLFHIYVAAGVRVMAERPRLNRFIAGRRLYQRDDIAISISVLKARDDDAKLTVVKQTFEPDDGIVQVRARTEEIVSNGRAPAKTSSEREVSLLFRLPRWLIPLLPRLQKLGDWLNITPASLPRNDPLYASAMISHLGSIGLDSAYHHLYEHGTLPIFAVIGKARDEAVVTERRQIEIRPVVTVRYTLDERIVDGYYAARSLDLLQDFVENPWLLERPEDEGPGPL</sequence>
<dbReference type="Gene3D" id="3.30.559.10">
    <property type="entry name" value="Chloramphenicol acetyltransferase-like domain"/>
    <property type="match status" value="1"/>
</dbReference>
<evidence type="ECO:0000313" key="2">
    <source>
        <dbReference type="EMBL" id="GGD38893.1"/>
    </source>
</evidence>
<dbReference type="EMBL" id="BMGI01000003">
    <property type="protein sequence ID" value="GGD38893.1"/>
    <property type="molecule type" value="Genomic_DNA"/>
</dbReference>
<dbReference type="Proteomes" id="UP000617355">
    <property type="component" value="Unassembled WGS sequence"/>
</dbReference>
<comment type="caution">
    <text evidence="2">The sequence shown here is derived from an EMBL/GenBank/DDBJ whole genome shotgun (WGS) entry which is preliminary data.</text>
</comment>
<feature type="domain" description="2-oxoacid dehydrogenase acyltransferase catalytic" evidence="1">
    <location>
        <begin position="190"/>
        <end position="274"/>
    </location>
</feature>